<protein>
    <recommendedName>
        <fullName evidence="4">Lysozyme</fullName>
    </recommendedName>
</protein>
<name>A0ABQ5ZT63_9HYPH</name>
<evidence type="ECO:0000256" key="1">
    <source>
        <dbReference type="SAM" id="Phobius"/>
    </source>
</evidence>
<dbReference type="Gene3D" id="1.10.530.10">
    <property type="match status" value="1"/>
</dbReference>
<accession>A0ABQ5ZT63</accession>
<feature type="transmembrane region" description="Helical" evidence="1">
    <location>
        <begin position="206"/>
        <end position="224"/>
    </location>
</feature>
<keyword evidence="1" id="KW-0812">Transmembrane</keyword>
<keyword evidence="1" id="KW-1133">Transmembrane helix</keyword>
<sequence>MDKYHVYRPMLDLIGFTEGTDKGDGYNETLAYGAFTDGNVNLVSMTLKDLDALQTKMLQHPKNKLRSSACGRYQIVRTTARDIRERLPGRYPLSRRFDAACQDEMACYLLGVRGIDKYLAGRLSEDALIDNLAREWASLPTVGGKGFYDGQHAAVRTARVRDVLAEVRRRHKAGQPVERVEVPVPVDKPVVPETVEQKVKEKSNRWTWLTGGGGLGTIGLGWLSGMDWRAIAAGGVVLVVVLLVLILLRSQIIAAVRQIRAEVGS</sequence>
<comment type="caution">
    <text evidence="2">The sequence shown here is derived from an EMBL/GenBank/DDBJ whole genome shotgun (WGS) entry which is preliminary data.</text>
</comment>
<feature type="transmembrane region" description="Helical" evidence="1">
    <location>
        <begin position="230"/>
        <end position="248"/>
    </location>
</feature>
<gene>
    <name evidence="2" type="ORF">GCM10007923_63430</name>
</gene>
<dbReference type="SUPFAM" id="SSF53955">
    <property type="entry name" value="Lysozyme-like"/>
    <property type="match status" value="1"/>
</dbReference>
<dbReference type="EMBL" id="BSOP01000069">
    <property type="protein sequence ID" value="GLR55122.1"/>
    <property type="molecule type" value="Genomic_DNA"/>
</dbReference>
<evidence type="ECO:0008006" key="4">
    <source>
        <dbReference type="Google" id="ProtNLM"/>
    </source>
</evidence>
<evidence type="ECO:0000313" key="2">
    <source>
        <dbReference type="EMBL" id="GLR55122.1"/>
    </source>
</evidence>
<evidence type="ECO:0000313" key="3">
    <source>
        <dbReference type="Proteomes" id="UP001156702"/>
    </source>
</evidence>
<organism evidence="2 3">
    <name type="scientific">Shinella yambaruensis</name>
    <dbReference type="NCBI Taxonomy" id="415996"/>
    <lineage>
        <taxon>Bacteria</taxon>
        <taxon>Pseudomonadati</taxon>
        <taxon>Pseudomonadota</taxon>
        <taxon>Alphaproteobacteria</taxon>
        <taxon>Hyphomicrobiales</taxon>
        <taxon>Rhizobiaceae</taxon>
        <taxon>Shinella</taxon>
    </lineage>
</organism>
<dbReference type="Proteomes" id="UP001156702">
    <property type="component" value="Unassembled WGS sequence"/>
</dbReference>
<dbReference type="RefSeq" id="WP_245082953.1">
    <property type="nucleotide sequence ID" value="NZ_BSOP01000069.1"/>
</dbReference>
<keyword evidence="1" id="KW-0472">Membrane</keyword>
<reference evidence="3" key="1">
    <citation type="journal article" date="2019" name="Int. J. Syst. Evol. Microbiol.">
        <title>The Global Catalogue of Microorganisms (GCM) 10K type strain sequencing project: providing services to taxonomists for standard genome sequencing and annotation.</title>
        <authorList>
            <consortium name="The Broad Institute Genomics Platform"/>
            <consortium name="The Broad Institute Genome Sequencing Center for Infectious Disease"/>
            <person name="Wu L."/>
            <person name="Ma J."/>
        </authorList>
    </citation>
    <scope>NUCLEOTIDE SEQUENCE [LARGE SCALE GENOMIC DNA]</scope>
    <source>
        <strain evidence="3">NBRC 102122</strain>
    </source>
</reference>
<dbReference type="InterPro" id="IPR023346">
    <property type="entry name" value="Lysozyme-like_dom_sf"/>
</dbReference>
<proteinExistence type="predicted"/>
<keyword evidence="3" id="KW-1185">Reference proteome</keyword>